<keyword evidence="1" id="KW-0175">Coiled coil</keyword>
<feature type="transmembrane region" description="Helical" evidence="2">
    <location>
        <begin position="1842"/>
        <end position="1865"/>
    </location>
</feature>
<evidence type="ECO:0008006" key="5">
    <source>
        <dbReference type="Google" id="ProtNLM"/>
    </source>
</evidence>
<protein>
    <recommendedName>
        <fullName evidence="5">C3H1-type domain-containing protein</fullName>
    </recommendedName>
</protein>
<evidence type="ECO:0000313" key="3">
    <source>
        <dbReference type="EMBL" id="CDR97037.1"/>
    </source>
</evidence>
<keyword evidence="2" id="KW-0472">Membrane</keyword>
<keyword evidence="4" id="KW-1185">Reference proteome</keyword>
<gene>
    <name evidence="3" type="ORF">BBBOND_0309400</name>
</gene>
<proteinExistence type="predicted"/>
<dbReference type="RefSeq" id="XP_012769223.1">
    <property type="nucleotide sequence ID" value="XM_012913769.1"/>
</dbReference>
<feature type="coiled-coil region" evidence="1">
    <location>
        <begin position="832"/>
        <end position="859"/>
    </location>
</feature>
<sequence>MLLTLHIPTQMLSPLIELRGIEHVELAFATHPIFQILVIVLTIDIQLHVTPQFKKLVDCPENLRESIDWLIQVRYGNGDSDGLDELAKALKKLIAEDIDKATNSLQSEKSKLECPVKYNDKLSNCAYIDKLMKHAKDSDNADQPKNGFTKQQITDMKKSCSDSHSRRYDDATKKALDGIKEREKQLEDLTNKLSIFTDKNHQKCTDLLTNLCTGLETFLGFNSETKGYTGHGIVYSDLDRLCDGVMAFFYGVLSNIKEHLGQHKNTLDDAIESLKQNKHRGKNGFNVAIESVVAGVRGYNESVRNSNNHVINKITDFDREMKRLKKSVSEIVQNNRVADETLKYEQVAEEMERRLAEYEKRAADFNKTLDMQNNDETTRNAINDLSDKLRDRIDNVHKTMVHEKTRLSELATKEKQRFKSMEACINTTLVGVGTCVNREIGNKVKELIRDLRQMVQKMFVQLEKINKELPQFVERLQEWIQKADGDVTKTEDNVKKILEQVNDGLTSNKIPIDDAIKELEKTKIALETYISGEKSGLTGFVNNVNEAIGRLYNKVTGEPGPVRNDKTIDEIMRHIKSKVMSIKGYVGVKNEHGDDTDESIYQNWDAIKKEILECVDLLTDTGNSSLTDVVKGINAFAGKFKKGEDYFGVIFKDWVTDIIRREPVKGWIDKYVEENKGYGYFNGKLSGRGTPALHAFVAPIVTRHITEKLQEIHPPNNFDATNTMDQKFLYILNYMNKLSTDLWNKESSIIRLMEGEVKLHSELVQSDRQTGHKKYYLELAVRATLASLASVAKHIGDQLDKLKTTSNIHNKLEQAIAQVRDLGSQLKSDKPGVKLDAALELLKEEIKNLHDNFEQVFQTSVDDDPNYAKAVDVAIKTVKSGIEAMNVDAIKDALSNWTHQIKANFAALTGEISVVSRGISEQLTQLKKYISLNNGGNGLQKIHDDLHNLIGPVADALKTAKRFLGSVDHSGTATIQALGRDVDSQVESAKKALIAKAREQYVTSLQGLLVSFSTKAEAELQPLPGLITKELDLGVKGFMNKIEKYFIGTDKGIKVIKDIKTTHSPPEKSPLSQAAQRAYNASRRFCHYLKSQTDFISDFQKYEPLHNAHLTLLDGLKSSEHFNHQFRDNLDTIKITLGQLAPQQFGTSSTVMLQALKGGIAALVDELDKTYVSSYSGRQWQDEERGHYAKIGLTITPILYQELTTFKHGLDIYDWTTHKIYDAQAPTSSLHALFFRDNGYDVRRPENAEHGELNHRNDFNGSSILKHLTNETHNLFSQLSSPVIGIRQSTSGSDELGVTIAEESGLIRKLYDCLNTYLKVCHLIRVDKPRAPCSVYEILVWCCGLQFNPVYERLKAQIKSEFMKEDKERPGTKTLQPFEAHPSPFQHTHIDEALYKVSSDSHAVLTAILGHGHKDGIYACDFSSNSLKLEYPANMIQLLCTLFDLLKRLYHQLYFLLQQCKHNAQLSGWRDCHYGKYIGGSGWQCNTKQCPKQDCDQRHDQSGNQMGGQYPNCGVKSPLQSFLEDGLKGHLPHSVAARGSSLSCGTCGSTPGMPCRTPMGFADISAIASHTMIGQDICDVLYDFCGRPNSPLTRLCSYLNCLLPSAPKTLADMFSFYYHLTDRWGMSGNGHKREAFEESVKAANFGRSYGELKVYYLFTPSHSALKKGHSDGSLGSLVCLSREAVVCGPYLRPISQSIYETFSSKHADKYLSWIVYLTATFYDLLKKLYDECNSKCGARGSNCHVKACVKGCPTTTIAQDPPRYHDRNCKSIVSCNATLPTLAKYGFVLGNPERLNGDRQSHTKRTCRDFCYVFAEAFEKDSHLVKFFKAIDNFMFAIRGPFLWMTVALWSLSLFYLICVMVGRLDVLHIRSHLRIPSSHKITAQSLLAAAQVGRLAKISYLQP</sequence>
<dbReference type="GeneID" id="24565578"/>
<keyword evidence="2" id="KW-0812">Transmembrane</keyword>
<dbReference type="EMBL" id="LK391709">
    <property type="protein sequence ID" value="CDR97037.1"/>
    <property type="molecule type" value="Genomic_DNA"/>
</dbReference>
<name>A0A061DAM5_BABBI</name>
<evidence type="ECO:0000256" key="1">
    <source>
        <dbReference type="SAM" id="Coils"/>
    </source>
</evidence>
<organism evidence="3 4">
    <name type="scientific">Babesia bigemina</name>
    <dbReference type="NCBI Taxonomy" id="5866"/>
    <lineage>
        <taxon>Eukaryota</taxon>
        <taxon>Sar</taxon>
        <taxon>Alveolata</taxon>
        <taxon>Apicomplexa</taxon>
        <taxon>Aconoidasida</taxon>
        <taxon>Piroplasmida</taxon>
        <taxon>Babesiidae</taxon>
        <taxon>Babesia</taxon>
    </lineage>
</organism>
<feature type="coiled-coil region" evidence="1">
    <location>
        <begin position="341"/>
        <end position="375"/>
    </location>
</feature>
<dbReference type="Proteomes" id="UP000033188">
    <property type="component" value="Chromosome 3"/>
</dbReference>
<dbReference type="VEuPathDB" id="PiroplasmaDB:BBBOND_0309400"/>
<accession>A0A061DAM5</accession>
<evidence type="ECO:0000256" key="2">
    <source>
        <dbReference type="SAM" id="Phobius"/>
    </source>
</evidence>
<keyword evidence="2" id="KW-1133">Transmembrane helix</keyword>
<dbReference type="KEGG" id="bbig:BBBOND_0309400"/>
<feature type="coiled-coil region" evidence="1">
    <location>
        <begin position="437"/>
        <end position="482"/>
    </location>
</feature>
<evidence type="ECO:0000313" key="4">
    <source>
        <dbReference type="Proteomes" id="UP000033188"/>
    </source>
</evidence>
<reference evidence="4" key="1">
    <citation type="journal article" date="2014" name="Nucleic Acids Res.">
        <title>The evolutionary dynamics of variant antigen genes in Babesia reveal a history of genomic innovation underlying host-parasite interaction.</title>
        <authorList>
            <person name="Jackson A.P."/>
            <person name="Otto T.D."/>
            <person name="Darby A."/>
            <person name="Ramaprasad A."/>
            <person name="Xia D."/>
            <person name="Echaide I.E."/>
            <person name="Farber M."/>
            <person name="Gahlot S."/>
            <person name="Gamble J."/>
            <person name="Gupta D."/>
            <person name="Gupta Y."/>
            <person name="Jackson L."/>
            <person name="Malandrin L."/>
            <person name="Malas T.B."/>
            <person name="Moussa E."/>
            <person name="Nair M."/>
            <person name="Reid A.J."/>
            <person name="Sanders M."/>
            <person name="Sharma J."/>
            <person name="Tracey A."/>
            <person name="Quail M.A."/>
            <person name="Weir W."/>
            <person name="Wastling J.M."/>
            <person name="Hall N."/>
            <person name="Willadsen P."/>
            <person name="Lingelbach K."/>
            <person name="Shiels B."/>
            <person name="Tait A."/>
            <person name="Berriman M."/>
            <person name="Allred D.R."/>
            <person name="Pain A."/>
        </authorList>
    </citation>
    <scope>NUCLEOTIDE SEQUENCE [LARGE SCALE GENOMIC DNA]</scope>
    <source>
        <strain evidence="4">Bond</strain>
    </source>
</reference>